<sequence length="180" mass="21308">MTYVYHRVPSNLTGDRLKPLNCLKASHPNLYQQHVKKYEYRPQALKRRVHGLDCYWNDVLHFTPIHPGKVLEGLRKSGLETTTLGRWFRFDVRELGFDKTNTVIFWSPNQEFGDWKESKEDFMPYKETELLQLSELPSKTLCFYQERIHKEEVPLLFFRTPHVLFKGSVGLKNGHEITIV</sequence>
<accession>A0A8B3DJ05</accession>
<organism evidence="1 2">
    <name type="scientific">Vibrio harveyi</name>
    <name type="common">Beneckea harveyi</name>
    <dbReference type="NCBI Taxonomy" id="669"/>
    <lineage>
        <taxon>Bacteria</taxon>
        <taxon>Pseudomonadati</taxon>
        <taxon>Pseudomonadota</taxon>
        <taxon>Gammaproteobacteria</taxon>
        <taxon>Vibrionales</taxon>
        <taxon>Vibrionaceae</taxon>
        <taxon>Vibrio</taxon>
    </lineage>
</organism>
<comment type="caution">
    <text evidence="1">The sequence shown here is derived from an EMBL/GenBank/DDBJ whole genome shotgun (WGS) entry which is preliminary data.</text>
</comment>
<name>A0A8B3DJ05_VIBHA</name>
<reference evidence="1 2" key="1">
    <citation type="submission" date="2018-08" db="EMBL/GenBank/DDBJ databases">
        <title>Vibrio harveyi strains pathogenic to white snook Centropomus viridis Lockington (1877) and potential probiotic bacteria.</title>
        <authorList>
            <person name="Soto-Rodriguez S."/>
            <person name="Gomez-Gil B."/>
            <person name="Lozano-Olvera R."/>
        </authorList>
    </citation>
    <scope>NUCLEOTIDE SEQUENCE [LARGE SCALE GENOMIC DNA]</scope>
    <source>
        <strain evidence="1 2">CAIM 1508</strain>
    </source>
</reference>
<dbReference type="EMBL" id="QOUW02000013">
    <property type="protein sequence ID" value="RIW16626.1"/>
    <property type="molecule type" value="Genomic_DNA"/>
</dbReference>
<protein>
    <submittedName>
        <fullName evidence="1">Uncharacterized protein</fullName>
    </submittedName>
</protein>
<evidence type="ECO:0000313" key="1">
    <source>
        <dbReference type="EMBL" id="RIW16626.1"/>
    </source>
</evidence>
<proteinExistence type="predicted"/>
<dbReference type="Proteomes" id="UP000253437">
    <property type="component" value="Unassembled WGS sequence"/>
</dbReference>
<gene>
    <name evidence="1" type="ORF">DS957_006160</name>
</gene>
<dbReference type="AlphaFoldDB" id="A0A8B3DJ05"/>
<dbReference type="RefSeq" id="WP_009697770.1">
    <property type="nucleotide sequence ID" value="NZ_JAIULE010000016.1"/>
</dbReference>
<evidence type="ECO:0000313" key="2">
    <source>
        <dbReference type="Proteomes" id="UP000253437"/>
    </source>
</evidence>